<dbReference type="EMBL" id="JAHUZN010000001">
    <property type="protein sequence ID" value="KAG8503393.1"/>
    <property type="molecule type" value="Genomic_DNA"/>
</dbReference>
<evidence type="ECO:0000313" key="12">
    <source>
        <dbReference type="Proteomes" id="UP000701853"/>
    </source>
</evidence>
<dbReference type="InterPro" id="IPR045249">
    <property type="entry name" value="HARBI1-like"/>
</dbReference>
<feature type="region of interest" description="Disordered" evidence="8">
    <location>
        <begin position="314"/>
        <end position="336"/>
    </location>
</feature>
<gene>
    <name evidence="11" type="ORF">CXB51_001317</name>
</gene>
<protein>
    <recommendedName>
        <fullName evidence="13">DDE Tnp4 domain-containing protein</fullName>
    </recommendedName>
</protein>
<dbReference type="InterPro" id="IPR027806">
    <property type="entry name" value="HARBI1_dom"/>
</dbReference>
<evidence type="ECO:0000256" key="8">
    <source>
        <dbReference type="SAM" id="MobiDB-lite"/>
    </source>
</evidence>
<dbReference type="Pfam" id="PF13359">
    <property type="entry name" value="DDE_Tnp_4"/>
    <property type="match status" value="1"/>
</dbReference>
<keyword evidence="6" id="KW-0378">Hydrolase</keyword>
<comment type="caution">
    <text evidence="11">The sequence shown here is derived from an EMBL/GenBank/DDBJ whole genome shotgun (WGS) entry which is preliminary data.</text>
</comment>
<accession>A0A8J6DF02</accession>
<sequence length="336" mass="38937">MSIVENYHSDESDDDKEKKEILQRMECFNRIFVVASSFVQLYYEKYILKQPCMDSKQTGETWIREVLDGHESHCMINFRMSKMVFTSLLRVLETRYNLQTSRNISSTEMLGIFLYILGTGAKVSQCRERFQRSGSTISRHFAIVLEKVSRMATDLIAPKDPFFSSIPEQIRNDSRYMPHFKDCIGAIDGTHIAAILPPNEQVPYIGRKGIPTQNVMAVCDFNICFTFVMVGWEGSAHDTRIFLDAIRDPKYKFPHPPNGKYYLVDSGYPQMKGYLGPYRGQRYHLPDFRRGRPVSDFMEYEDINWAYENIIHSENAHGRESDDDDDDDDDDGDDGE</sequence>
<dbReference type="PANTHER" id="PTHR22930:SF221">
    <property type="entry name" value="NUCLEASE HARBI1"/>
    <property type="match status" value="1"/>
</dbReference>
<comment type="cofactor">
    <cofactor evidence="1">
        <name>a divalent metal cation</name>
        <dbReference type="ChEBI" id="CHEBI:60240"/>
    </cofactor>
</comment>
<dbReference type="AlphaFoldDB" id="A0A8J6DF02"/>
<dbReference type="GO" id="GO:0004518">
    <property type="term" value="F:nuclease activity"/>
    <property type="evidence" value="ECO:0007669"/>
    <property type="project" value="UniProtKB-KW"/>
</dbReference>
<dbReference type="GO" id="GO:0005634">
    <property type="term" value="C:nucleus"/>
    <property type="evidence" value="ECO:0007669"/>
    <property type="project" value="UniProtKB-SubCell"/>
</dbReference>
<dbReference type="InterPro" id="IPR058353">
    <property type="entry name" value="DUF8040"/>
</dbReference>
<evidence type="ECO:0000259" key="10">
    <source>
        <dbReference type="Pfam" id="PF26138"/>
    </source>
</evidence>
<dbReference type="GO" id="GO:0016787">
    <property type="term" value="F:hydrolase activity"/>
    <property type="evidence" value="ECO:0007669"/>
    <property type="project" value="UniProtKB-KW"/>
</dbReference>
<evidence type="ECO:0000256" key="7">
    <source>
        <dbReference type="ARBA" id="ARBA00023242"/>
    </source>
</evidence>
<dbReference type="Proteomes" id="UP000701853">
    <property type="component" value="Chromosome 1"/>
</dbReference>
<evidence type="ECO:0000256" key="2">
    <source>
        <dbReference type="ARBA" id="ARBA00004123"/>
    </source>
</evidence>
<feature type="domain" description="DUF8040" evidence="10">
    <location>
        <begin position="55"/>
        <end position="149"/>
    </location>
</feature>
<name>A0A8J6DF02_9ROSI</name>
<keyword evidence="5" id="KW-0479">Metal-binding</keyword>
<evidence type="ECO:0000313" key="11">
    <source>
        <dbReference type="EMBL" id="KAG8503393.1"/>
    </source>
</evidence>
<evidence type="ECO:0000256" key="3">
    <source>
        <dbReference type="ARBA" id="ARBA00006958"/>
    </source>
</evidence>
<proteinExistence type="inferred from homology"/>
<evidence type="ECO:0000256" key="4">
    <source>
        <dbReference type="ARBA" id="ARBA00022722"/>
    </source>
</evidence>
<evidence type="ECO:0008006" key="13">
    <source>
        <dbReference type="Google" id="ProtNLM"/>
    </source>
</evidence>
<evidence type="ECO:0000256" key="1">
    <source>
        <dbReference type="ARBA" id="ARBA00001968"/>
    </source>
</evidence>
<feature type="compositionally biased region" description="Acidic residues" evidence="8">
    <location>
        <begin position="321"/>
        <end position="336"/>
    </location>
</feature>
<reference evidence="11 12" key="1">
    <citation type="journal article" date="2021" name="bioRxiv">
        <title>The Gossypium anomalum genome as a resource for cotton improvement and evolutionary analysis of hybrid incompatibility.</title>
        <authorList>
            <person name="Grover C.E."/>
            <person name="Yuan D."/>
            <person name="Arick M.A."/>
            <person name="Miller E.R."/>
            <person name="Hu G."/>
            <person name="Peterson D.G."/>
            <person name="Wendel J.F."/>
            <person name="Udall J.A."/>
        </authorList>
    </citation>
    <scope>NUCLEOTIDE SEQUENCE [LARGE SCALE GENOMIC DNA]</scope>
    <source>
        <strain evidence="11">JFW-Udall</strain>
        <tissue evidence="11">Leaf</tissue>
    </source>
</reference>
<organism evidence="11 12">
    <name type="scientific">Gossypium anomalum</name>
    <dbReference type="NCBI Taxonomy" id="47600"/>
    <lineage>
        <taxon>Eukaryota</taxon>
        <taxon>Viridiplantae</taxon>
        <taxon>Streptophyta</taxon>
        <taxon>Embryophyta</taxon>
        <taxon>Tracheophyta</taxon>
        <taxon>Spermatophyta</taxon>
        <taxon>Magnoliopsida</taxon>
        <taxon>eudicotyledons</taxon>
        <taxon>Gunneridae</taxon>
        <taxon>Pentapetalae</taxon>
        <taxon>rosids</taxon>
        <taxon>malvids</taxon>
        <taxon>Malvales</taxon>
        <taxon>Malvaceae</taxon>
        <taxon>Malvoideae</taxon>
        <taxon>Gossypium</taxon>
    </lineage>
</organism>
<dbReference type="OrthoDB" id="998700at2759"/>
<comment type="subcellular location">
    <subcellularLocation>
        <location evidence="2">Nucleus</location>
    </subcellularLocation>
</comment>
<feature type="domain" description="DDE Tnp4" evidence="9">
    <location>
        <begin position="187"/>
        <end position="293"/>
    </location>
</feature>
<keyword evidence="7" id="KW-0539">Nucleus</keyword>
<dbReference type="GO" id="GO:0046872">
    <property type="term" value="F:metal ion binding"/>
    <property type="evidence" value="ECO:0007669"/>
    <property type="project" value="UniProtKB-KW"/>
</dbReference>
<keyword evidence="12" id="KW-1185">Reference proteome</keyword>
<evidence type="ECO:0000259" key="9">
    <source>
        <dbReference type="Pfam" id="PF13359"/>
    </source>
</evidence>
<dbReference type="PANTHER" id="PTHR22930">
    <property type="match status" value="1"/>
</dbReference>
<dbReference type="Pfam" id="PF26138">
    <property type="entry name" value="DUF8040"/>
    <property type="match status" value="1"/>
</dbReference>
<evidence type="ECO:0000256" key="6">
    <source>
        <dbReference type="ARBA" id="ARBA00022801"/>
    </source>
</evidence>
<evidence type="ECO:0000256" key="5">
    <source>
        <dbReference type="ARBA" id="ARBA00022723"/>
    </source>
</evidence>
<comment type="similarity">
    <text evidence="3">Belongs to the HARBI1 family.</text>
</comment>
<keyword evidence="4" id="KW-0540">Nuclease</keyword>